<dbReference type="Proteomes" id="UP000887561">
    <property type="component" value="Unplaced"/>
</dbReference>
<evidence type="ECO:0000256" key="1">
    <source>
        <dbReference type="SAM" id="MobiDB-lite"/>
    </source>
</evidence>
<sequence length="450" mass="49053">MASSVARARLSTSVEPTGTSWNSVRWARPSGVGGYRTSRLASAFETVSPPTSSVIRPTSASSTSSKGAGSSRVCSPQSGYGTLPSKLLRPPERSSRFGSSLASNTSNETTARSSLSAGGSGGSVALSPRHEPQRKTFPYRTTGLSQTRAAALVDIRYNLRPVNKRQQTERNNYSSTTPSSSISSPFVNSSQLRNSVAETTNLSPISEARETERAFAAGHHHNPMIVEPSDATMRLMAARSARRNVTVAKFRQTMAESQALIEPSSTSTKQQISPTQSTVSASSLLLRMPSLSRRSTTEVTKESLNGRESKDRPQSLIETTNGPLAHRRLSIVKEANSGNESQFNAVVQFKPQSFIRRKISENSLIEPKPVPGSWERTPREQFISQNKHLIRKAASESISHTRRIRPLARVSSLRTPQKVFAQLCCQSAQIVAATIKFNVGWKEQQKRANV</sequence>
<dbReference type="AlphaFoldDB" id="A0A915MKG9"/>
<feature type="region of interest" description="Disordered" evidence="1">
    <location>
        <begin position="1"/>
        <end position="30"/>
    </location>
</feature>
<keyword evidence="2" id="KW-1185">Reference proteome</keyword>
<feature type="compositionally biased region" description="Low complexity" evidence="1">
    <location>
        <begin position="174"/>
        <end position="190"/>
    </location>
</feature>
<accession>A0A915MKG9</accession>
<feature type="compositionally biased region" description="Polar residues" evidence="1">
    <location>
        <begin position="10"/>
        <end position="23"/>
    </location>
</feature>
<feature type="compositionally biased region" description="Low complexity" evidence="1">
    <location>
        <begin position="280"/>
        <end position="294"/>
    </location>
</feature>
<name>A0A915MKG9_MELJA</name>
<reference evidence="3" key="1">
    <citation type="submission" date="2022-11" db="UniProtKB">
        <authorList>
            <consortium name="WormBaseParasite"/>
        </authorList>
    </citation>
    <scope>IDENTIFICATION</scope>
</reference>
<dbReference type="WBParaSite" id="scaffold3977_cov162.g7401">
    <property type="protein sequence ID" value="scaffold3977_cov162.g7401"/>
    <property type="gene ID" value="scaffold3977_cov162.g7401"/>
</dbReference>
<feature type="region of interest" description="Disordered" evidence="1">
    <location>
        <begin position="161"/>
        <end position="201"/>
    </location>
</feature>
<feature type="compositionally biased region" description="Polar residues" evidence="1">
    <location>
        <begin position="96"/>
        <end position="112"/>
    </location>
</feature>
<feature type="region of interest" description="Disordered" evidence="1">
    <location>
        <begin position="259"/>
        <end position="323"/>
    </location>
</feature>
<feature type="compositionally biased region" description="Polar residues" evidence="1">
    <location>
        <begin position="191"/>
        <end position="201"/>
    </location>
</feature>
<evidence type="ECO:0000313" key="3">
    <source>
        <dbReference type="WBParaSite" id="scaffold3977_cov162.g7401"/>
    </source>
</evidence>
<feature type="compositionally biased region" description="Basic and acidic residues" evidence="1">
    <location>
        <begin position="295"/>
        <end position="313"/>
    </location>
</feature>
<feature type="region of interest" description="Disordered" evidence="1">
    <location>
        <begin position="45"/>
        <end position="143"/>
    </location>
</feature>
<feature type="compositionally biased region" description="Low complexity" evidence="1">
    <location>
        <begin position="52"/>
        <end position="73"/>
    </location>
</feature>
<protein>
    <submittedName>
        <fullName evidence="3">Uncharacterized protein</fullName>
    </submittedName>
</protein>
<proteinExistence type="predicted"/>
<feature type="compositionally biased region" description="Low complexity" evidence="1">
    <location>
        <begin position="113"/>
        <end position="127"/>
    </location>
</feature>
<organism evidence="2 3">
    <name type="scientific">Meloidogyne javanica</name>
    <name type="common">Root-knot nematode worm</name>
    <dbReference type="NCBI Taxonomy" id="6303"/>
    <lineage>
        <taxon>Eukaryota</taxon>
        <taxon>Metazoa</taxon>
        <taxon>Ecdysozoa</taxon>
        <taxon>Nematoda</taxon>
        <taxon>Chromadorea</taxon>
        <taxon>Rhabditida</taxon>
        <taxon>Tylenchina</taxon>
        <taxon>Tylenchomorpha</taxon>
        <taxon>Tylenchoidea</taxon>
        <taxon>Meloidogynidae</taxon>
        <taxon>Meloidogyninae</taxon>
        <taxon>Meloidogyne</taxon>
        <taxon>Meloidogyne incognita group</taxon>
    </lineage>
</organism>
<evidence type="ECO:0000313" key="2">
    <source>
        <dbReference type="Proteomes" id="UP000887561"/>
    </source>
</evidence>
<feature type="compositionally biased region" description="Polar residues" evidence="1">
    <location>
        <begin position="263"/>
        <end position="279"/>
    </location>
</feature>